<evidence type="ECO:0000256" key="3">
    <source>
        <dbReference type="ARBA" id="ARBA00008342"/>
    </source>
</evidence>
<feature type="binding site" evidence="12">
    <location>
        <position position="181"/>
    </location>
    <ligand>
        <name>CoA</name>
        <dbReference type="ChEBI" id="CHEBI:57287"/>
    </ligand>
</feature>
<comment type="caution">
    <text evidence="16">The sequence shown here is derived from an EMBL/GenBank/DDBJ whole genome shotgun (WGS) entry which is preliminary data.</text>
</comment>
<evidence type="ECO:0000259" key="15">
    <source>
        <dbReference type="Pfam" id="PF17837"/>
    </source>
</evidence>
<dbReference type="PRINTS" id="PR01399">
    <property type="entry name" value="ENTSNTHTASED"/>
</dbReference>
<evidence type="ECO:0000256" key="1">
    <source>
        <dbReference type="ARBA" id="ARBA00003937"/>
    </source>
</evidence>
<evidence type="ECO:0000256" key="9">
    <source>
        <dbReference type="ARBA" id="ARBA00031996"/>
    </source>
</evidence>
<dbReference type="Proteomes" id="UP000587991">
    <property type="component" value="Unassembled WGS sequence"/>
</dbReference>
<comment type="catalytic activity">
    <reaction evidence="11">
        <text>apo-[peptidyl-carrier protein] + CoA = holo-[peptidyl-carrier protein] + adenosine 3',5'-bisphosphate + H(+)</text>
        <dbReference type="Rhea" id="RHEA:46228"/>
        <dbReference type="Rhea" id="RHEA-COMP:11479"/>
        <dbReference type="Rhea" id="RHEA-COMP:11480"/>
        <dbReference type="ChEBI" id="CHEBI:15378"/>
        <dbReference type="ChEBI" id="CHEBI:29999"/>
        <dbReference type="ChEBI" id="CHEBI:57287"/>
        <dbReference type="ChEBI" id="CHEBI:58343"/>
        <dbReference type="ChEBI" id="CHEBI:64479"/>
    </reaction>
</comment>
<comment type="function">
    <text evidence="1">Involved in the biosynthesis of the siderophore enterobactin (enterochelin), which is a macrocyclic trimeric lactone of N-(2,3-dihydroxybenzoyl)-serine. The serine trilactone serves as a scaffolding for the three catechol functionalities that provide hexadentate coordination for the tightly ligated iron(2+) atoms. Plays an essential role in the assembly of the enterobactin by catalyzing the transfer of the 4'-phosphopantetheine (Ppant) moiety from coenzyme A to the apo-domains of both EntB (ArCP domain) and EntF (PCP domain) to yield their holo-forms which make them competent for the activation of 2,3-dihydroxybenzoate (DHB) and L-serine, respectively.</text>
</comment>
<dbReference type="AlphaFoldDB" id="A0A847RRB9"/>
<feature type="binding site" evidence="12">
    <location>
        <position position="66"/>
    </location>
    <ligand>
        <name>CoA</name>
        <dbReference type="ChEBI" id="CHEBI:57287"/>
    </ligand>
</feature>
<dbReference type="PANTHER" id="PTHR38096">
    <property type="entry name" value="ENTEROBACTIN SYNTHASE COMPONENT D"/>
    <property type="match status" value="1"/>
</dbReference>
<evidence type="ECO:0000313" key="17">
    <source>
        <dbReference type="Proteomes" id="UP000587991"/>
    </source>
</evidence>
<dbReference type="GO" id="GO:0005886">
    <property type="term" value="C:plasma membrane"/>
    <property type="evidence" value="ECO:0007669"/>
    <property type="project" value="TreeGrafter"/>
</dbReference>
<evidence type="ECO:0000256" key="2">
    <source>
        <dbReference type="ARBA" id="ARBA00004993"/>
    </source>
</evidence>
<evidence type="ECO:0000259" key="14">
    <source>
        <dbReference type="Pfam" id="PF01648"/>
    </source>
</evidence>
<evidence type="ECO:0000256" key="12">
    <source>
        <dbReference type="PIRSR" id="PIRSR603542-1"/>
    </source>
</evidence>
<evidence type="ECO:0000256" key="11">
    <source>
        <dbReference type="ARBA" id="ARBA00049191"/>
    </source>
</evidence>
<evidence type="ECO:0000256" key="13">
    <source>
        <dbReference type="PIRSR" id="PIRSR603542-2"/>
    </source>
</evidence>
<dbReference type="GO" id="GO:0009366">
    <property type="term" value="C:enterobactin synthetase complex"/>
    <property type="evidence" value="ECO:0007669"/>
    <property type="project" value="InterPro"/>
</dbReference>
<name>A0A847RRB9_9NEIS</name>
<evidence type="ECO:0000313" key="16">
    <source>
        <dbReference type="EMBL" id="NLR73780.1"/>
    </source>
</evidence>
<proteinExistence type="inferred from homology"/>
<feature type="binding site" evidence="13">
    <location>
        <position position="123"/>
    </location>
    <ligand>
        <name>Mg(2+)</name>
        <dbReference type="ChEBI" id="CHEBI:18420"/>
    </ligand>
</feature>
<evidence type="ECO:0000256" key="8">
    <source>
        <dbReference type="ARBA" id="ARBA00029894"/>
    </source>
</evidence>
<evidence type="ECO:0000256" key="4">
    <source>
        <dbReference type="ARBA" id="ARBA00011503"/>
    </source>
</evidence>
<dbReference type="GO" id="GO:0009239">
    <property type="term" value="P:enterobactin biosynthetic process"/>
    <property type="evidence" value="ECO:0007669"/>
    <property type="project" value="UniProtKB-UniPathway"/>
</dbReference>
<protein>
    <recommendedName>
        <fullName evidence="5">Enterobactin synthase component D</fullName>
    </recommendedName>
    <alternativeName>
        <fullName evidence="8">4'-phosphopantetheinyl transferase EntD</fullName>
    </alternativeName>
    <alternativeName>
        <fullName evidence="9">Enterochelin synthase D</fullName>
    </alternativeName>
</protein>
<dbReference type="PANTHER" id="PTHR38096:SF1">
    <property type="entry name" value="ENTEROBACTIN SYNTHASE COMPONENT D"/>
    <property type="match status" value="1"/>
</dbReference>
<dbReference type="GO" id="GO:0000287">
    <property type="term" value="F:magnesium ion binding"/>
    <property type="evidence" value="ECO:0007669"/>
    <property type="project" value="InterPro"/>
</dbReference>
<feature type="binding site" evidence="12">
    <location>
        <position position="167"/>
    </location>
    <ligand>
        <name>CoA</name>
        <dbReference type="ChEBI" id="CHEBI:57287"/>
    </ligand>
</feature>
<dbReference type="GO" id="GO:0008897">
    <property type="term" value="F:holo-[acyl-carrier-protein] synthase activity"/>
    <property type="evidence" value="ECO:0007669"/>
    <property type="project" value="InterPro"/>
</dbReference>
<dbReference type="Gene3D" id="3.90.470.20">
    <property type="entry name" value="4'-phosphopantetheinyl transferase domain"/>
    <property type="match status" value="1"/>
</dbReference>
<keyword evidence="7" id="KW-0259">Enterobactin biosynthesis</keyword>
<evidence type="ECO:0000256" key="6">
    <source>
        <dbReference type="ARBA" id="ARBA00022679"/>
    </source>
</evidence>
<dbReference type="Pfam" id="PF01648">
    <property type="entry name" value="ACPS"/>
    <property type="match status" value="1"/>
</dbReference>
<dbReference type="InterPro" id="IPR037143">
    <property type="entry name" value="4-PPantetheinyl_Trfase_dom_sf"/>
</dbReference>
<dbReference type="EMBL" id="JABAIM010000001">
    <property type="protein sequence ID" value="NLR73780.1"/>
    <property type="molecule type" value="Genomic_DNA"/>
</dbReference>
<evidence type="ECO:0000256" key="5">
    <source>
        <dbReference type="ARBA" id="ARBA00019087"/>
    </source>
</evidence>
<feature type="binding site" evidence="12">
    <location>
        <begin position="101"/>
        <end position="102"/>
    </location>
    <ligand>
        <name>CoA</name>
        <dbReference type="ChEBI" id="CHEBI:57287"/>
    </ligand>
</feature>
<feature type="domain" description="4'-phosphopantetheinyl transferase" evidence="14">
    <location>
        <begin position="119"/>
        <end position="204"/>
    </location>
</feature>
<dbReference type="SUPFAM" id="SSF56214">
    <property type="entry name" value="4'-phosphopantetheinyl transferase"/>
    <property type="match status" value="1"/>
</dbReference>
<keyword evidence="13" id="KW-0460">Magnesium</keyword>
<gene>
    <name evidence="16" type="ORF">HF682_01215</name>
</gene>
<keyword evidence="6 16" id="KW-0808">Transferase</keyword>
<dbReference type="Pfam" id="PF17837">
    <property type="entry name" value="4PPT_N"/>
    <property type="match status" value="1"/>
</dbReference>
<feature type="binding site" evidence="13">
    <location>
        <position position="125"/>
    </location>
    <ligand>
        <name>Mg(2+)</name>
        <dbReference type="ChEBI" id="CHEBI:18420"/>
    </ligand>
</feature>
<feature type="binding site" evidence="12">
    <location>
        <position position="171"/>
    </location>
    <ligand>
        <name>CoA</name>
        <dbReference type="ChEBI" id="CHEBI:57287"/>
    </ligand>
</feature>
<feature type="binding site" evidence="12">
    <location>
        <position position="123"/>
    </location>
    <ligand>
        <name>CoA</name>
        <dbReference type="ChEBI" id="CHEBI:57287"/>
    </ligand>
</feature>
<accession>A0A847RRB9</accession>
<feature type="binding site" evidence="13">
    <location>
        <position position="124"/>
    </location>
    <ligand>
        <name>Mg(2+)</name>
        <dbReference type="ChEBI" id="CHEBI:18420"/>
    </ligand>
</feature>
<comment type="subunit">
    <text evidence="4">EntB, EntD, EntE, and EntF form a multienzyme complex called enterobactin synthase.</text>
</comment>
<dbReference type="InterPro" id="IPR041354">
    <property type="entry name" value="4PPT_N"/>
</dbReference>
<keyword evidence="13" id="KW-0479">Metal-binding</keyword>
<comment type="cofactor">
    <cofactor evidence="13">
        <name>Mg(2+)</name>
        <dbReference type="ChEBI" id="CHEBI:18420"/>
    </cofactor>
</comment>
<dbReference type="InterPro" id="IPR003542">
    <property type="entry name" value="Enbac_synth_compD-like"/>
</dbReference>
<keyword evidence="17" id="KW-1185">Reference proteome</keyword>
<comment type="similarity">
    <text evidence="3">Belongs to the P-Pant transferase superfamily. EntD family.</text>
</comment>
<comment type="catalytic activity">
    <reaction evidence="10">
        <text>apo-[aryl-carrier protein] + CoA = holo-[aryl-carrier protein] + adenosine 3',5'-bisphosphate + H(+)</text>
        <dbReference type="Rhea" id="RHEA:48404"/>
        <dbReference type="Rhea" id="RHEA-COMP:15903"/>
        <dbReference type="Rhea" id="RHEA-COMP:17557"/>
        <dbReference type="ChEBI" id="CHEBI:15378"/>
        <dbReference type="ChEBI" id="CHEBI:29999"/>
        <dbReference type="ChEBI" id="CHEBI:57287"/>
        <dbReference type="ChEBI" id="CHEBI:58343"/>
        <dbReference type="ChEBI" id="CHEBI:64479"/>
    </reaction>
</comment>
<dbReference type="RefSeq" id="WP_168875437.1">
    <property type="nucleotide sequence ID" value="NZ_JABAIM010000001.1"/>
</dbReference>
<comment type="pathway">
    <text evidence="2">Siderophore biosynthesis; enterobactin biosynthesis.</text>
</comment>
<dbReference type="InterPro" id="IPR008278">
    <property type="entry name" value="4-PPantetheinyl_Trfase_dom"/>
</dbReference>
<organism evidence="16 17">
    <name type="scientific">Leeia aquatica</name>
    <dbReference type="NCBI Taxonomy" id="2725557"/>
    <lineage>
        <taxon>Bacteria</taxon>
        <taxon>Pseudomonadati</taxon>
        <taxon>Pseudomonadota</taxon>
        <taxon>Betaproteobacteria</taxon>
        <taxon>Neisseriales</taxon>
        <taxon>Leeiaceae</taxon>
        <taxon>Leeia</taxon>
    </lineage>
</organism>
<evidence type="ECO:0000256" key="7">
    <source>
        <dbReference type="ARBA" id="ARBA00023191"/>
    </source>
</evidence>
<feature type="binding site" evidence="12">
    <location>
        <position position="58"/>
    </location>
    <ligand>
        <name>CoA</name>
        <dbReference type="ChEBI" id="CHEBI:57287"/>
    </ligand>
</feature>
<sequence length="244" mass="26417">MIELTNIAAPEALLHPLVQVRACRFHYDGNGVTDGVSAPASTDVPILPESMTRAVAKRQAEFLAGRLAASAALRSLGASGHVPVGEDRSPQWPAGIVGSISHTDRLAIAVVARATQCIGLGIDIEPVMDSDTVRNLQHMIARPEELALKPQSLSLPQFLTLLFSAKEALYKAVFPRLQQVLEFHDARLLGVRDNTLQLALCSNDLPGWARQPFNVSSCLTDGLGFSWCYQLTPSMDHEVNTCLI</sequence>
<dbReference type="UniPathway" id="UPA00017"/>
<feature type="domain" description="4'-phosphopantetheinyl transferase N-terminal" evidence="15">
    <location>
        <begin position="52"/>
        <end position="112"/>
    </location>
</feature>
<evidence type="ECO:0000256" key="10">
    <source>
        <dbReference type="ARBA" id="ARBA00049176"/>
    </source>
</evidence>
<reference evidence="16 17" key="1">
    <citation type="submission" date="2020-04" db="EMBL/GenBank/DDBJ databases">
        <title>Draft genome of Leeia sp. IMCC25680.</title>
        <authorList>
            <person name="Song J."/>
            <person name="Cho J.-C."/>
        </authorList>
    </citation>
    <scope>NUCLEOTIDE SEQUENCE [LARGE SCALE GENOMIC DNA]</scope>
    <source>
        <strain evidence="16 17">IMCC25680</strain>
    </source>
</reference>